<reference evidence="1" key="1">
    <citation type="submission" date="2022-11" db="EMBL/GenBank/DDBJ databases">
        <title>beta-Carotene-producing bacterium, Jeongeuplla avenae sp. nov., alleviates the salt stress of Arabidopsis seedlings.</title>
        <authorList>
            <person name="Jiang L."/>
            <person name="Lee J."/>
        </authorList>
    </citation>
    <scope>NUCLEOTIDE SEQUENCE</scope>
    <source>
        <strain evidence="1">DY_R2A_6</strain>
    </source>
</reference>
<evidence type="ECO:0000313" key="2">
    <source>
        <dbReference type="Proteomes" id="UP001163223"/>
    </source>
</evidence>
<keyword evidence="2" id="KW-1185">Reference proteome</keyword>
<protein>
    <submittedName>
        <fullName evidence="1">Uncharacterized protein</fullName>
    </submittedName>
</protein>
<dbReference type="Proteomes" id="UP001163223">
    <property type="component" value="Chromosome"/>
</dbReference>
<proteinExistence type="predicted"/>
<name>A0ACD4NHX5_9HYPH</name>
<dbReference type="EMBL" id="CP113520">
    <property type="protein sequence ID" value="WAJ26433.1"/>
    <property type="molecule type" value="Genomic_DNA"/>
</dbReference>
<gene>
    <name evidence="1" type="ORF">OXU80_16250</name>
</gene>
<sequence>MLEMLSFAPFPTPTTVSGLEKSGSGFICSFIIVFNKGRRGMDVDRSTSAILFRAVLRGSLLDGYRTNARSIKTRHTLIGNRTMDVFISR</sequence>
<organism evidence="1 2">
    <name type="scientific">Antarcticirhabdus aurantiaca</name>
    <dbReference type="NCBI Taxonomy" id="2606717"/>
    <lineage>
        <taxon>Bacteria</taxon>
        <taxon>Pseudomonadati</taxon>
        <taxon>Pseudomonadota</taxon>
        <taxon>Alphaproteobacteria</taxon>
        <taxon>Hyphomicrobiales</taxon>
        <taxon>Aurantimonadaceae</taxon>
        <taxon>Antarcticirhabdus</taxon>
    </lineage>
</organism>
<evidence type="ECO:0000313" key="1">
    <source>
        <dbReference type="EMBL" id="WAJ26433.1"/>
    </source>
</evidence>
<accession>A0ACD4NHX5</accession>